<gene>
    <name evidence="1" type="ORF">X975_14916</name>
</gene>
<dbReference type="EMBL" id="KK114772">
    <property type="protein sequence ID" value="KFM63283.1"/>
    <property type="molecule type" value="Genomic_DNA"/>
</dbReference>
<evidence type="ECO:0000313" key="1">
    <source>
        <dbReference type="EMBL" id="KFM63283.1"/>
    </source>
</evidence>
<name>A0A087TDU4_STEMI</name>
<dbReference type="AlphaFoldDB" id="A0A087TDU4"/>
<evidence type="ECO:0000313" key="2">
    <source>
        <dbReference type="Proteomes" id="UP000054359"/>
    </source>
</evidence>
<proteinExistence type="predicted"/>
<sequence>MLQLTSSCSKSVENDDFMFWLLKLNQVQIGLQKCHRLIQWPFSLSFCSTTTRLFQ</sequence>
<reference evidence="1 2" key="1">
    <citation type="submission" date="2013-11" db="EMBL/GenBank/DDBJ databases">
        <title>Genome sequencing of Stegodyphus mimosarum.</title>
        <authorList>
            <person name="Bechsgaard J."/>
        </authorList>
    </citation>
    <scope>NUCLEOTIDE SEQUENCE [LARGE SCALE GENOMIC DNA]</scope>
</reference>
<accession>A0A087TDU4</accession>
<feature type="non-terminal residue" evidence="1">
    <location>
        <position position="55"/>
    </location>
</feature>
<organism evidence="1 2">
    <name type="scientific">Stegodyphus mimosarum</name>
    <name type="common">African social velvet spider</name>
    <dbReference type="NCBI Taxonomy" id="407821"/>
    <lineage>
        <taxon>Eukaryota</taxon>
        <taxon>Metazoa</taxon>
        <taxon>Ecdysozoa</taxon>
        <taxon>Arthropoda</taxon>
        <taxon>Chelicerata</taxon>
        <taxon>Arachnida</taxon>
        <taxon>Araneae</taxon>
        <taxon>Araneomorphae</taxon>
        <taxon>Entelegynae</taxon>
        <taxon>Eresoidea</taxon>
        <taxon>Eresidae</taxon>
        <taxon>Stegodyphus</taxon>
    </lineage>
</organism>
<keyword evidence="2" id="KW-1185">Reference proteome</keyword>
<protein>
    <submittedName>
        <fullName evidence="1">Uncharacterized protein</fullName>
    </submittedName>
</protein>
<dbReference type="Proteomes" id="UP000054359">
    <property type="component" value="Unassembled WGS sequence"/>
</dbReference>